<dbReference type="InterPro" id="IPR056935">
    <property type="entry name" value="Rv0428c-like_C"/>
</dbReference>
<evidence type="ECO:0000256" key="1">
    <source>
        <dbReference type="ARBA" id="ARBA00022679"/>
    </source>
</evidence>
<dbReference type="InterPro" id="IPR000182">
    <property type="entry name" value="GNAT_dom"/>
</dbReference>
<dbReference type="EMBL" id="CAFBNK010000020">
    <property type="protein sequence ID" value="CAB4943558.1"/>
    <property type="molecule type" value="Genomic_DNA"/>
</dbReference>
<evidence type="ECO:0000259" key="3">
    <source>
        <dbReference type="PROSITE" id="PS51186"/>
    </source>
</evidence>
<dbReference type="CDD" id="cd04301">
    <property type="entry name" value="NAT_SF"/>
    <property type="match status" value="1"/>
</dbReference>
<organism evidence="5">
    <name type="scientific">freshwater metagenome</name>
    <dbReference type="NCBI Taxonomy" id="449393"/>
    <lineage>
        <taxon>unclassified sequences</taxon>
        <taxon>metagenomes</taxon>
        <taxon>ecological metagenomes</taxon>
    </lineage>
</organism>
<dbReference type="SUPFAM" id="SSF55729">
    <property type="entry name" value="Acyl-CoA N-acyltransferases (Nat)"/>
    <property type="match status" value="1"/>
</dbReference>
<dbReference type="InterPro" id="IPR016181">
    <property type="entry name" value="Acyl_CoA_acyltransferase"/>
</dbReference>
<dbReference type="InterPro" id="IPR050680">
    <property type="entry name" value="YpeA/RimI_acetyltransf"/>
</dbReference>
<keyword evidence="1" id="KW-0808">Transferase</keyword>
<reference evidence="5" key="1">
    <citation type="submission" date="2020-05" db="EMBL/GenBank/DDBJ databases">
        <authorList>
            <person name="Chiriac C."/>
            <person name="Salcher M."/>
            <person name="Ghai R."/>
            <person name="Kavagutti S V."/>
        </authorList>
    </citation>
    <scope>NUCLEOTIDE SEQUENCE</scope>
</reference>
<protein>
    <submittedName>
        <fullName evidence="5">Unannotated protein</fullName>
    </submittedName>
</protein>
<evidence type="ECO:0000313" key="5">
    <source>
        <dbReference type="EMBL" id="CAB4943558.1"/>
    </source>
</evidence>
<dbReference type="PANTHER" id="PTHR43420:SF44">
    <property type="entry name" value="ACETYLTRANSFERASE YPEA"/>
    <property type="match status" value="1"/>
</dbReference>
<name>A0A6J7JJ18_9ZZZZ</name>
<dbReference type="PROSITE" id="PS51186">
    <property type="entry name" value="GNAT"/>
    <property type="match status" value="1"/>
</dbReference>
<proteinExistence type="predicted"/>
<dbReference type="GO" id="GO:0016747">
    <property type="term" value="F:acyltransferase activity, transferring groups other than amino-acyl groups"/>
    <property type="evidence" value="ECO:0007669"/>
    <property type="project" value="InterPro"/>
</dbReference>
<dbReference type="AlphaFoldDB" id="A0A6J7JJ18"/>
<accession>A0A6J7JJ18</accession>
<evidence type="ECO:0000313" key="4">
    <source>
        <dbReference type="EMBL" id="CAB4773419.1"/>
    </source>
</evidence>
<dbReference type="EMBL" id="CAEZZY010000018">
    <property type="protein sequence ID" value="CAB4773419.1"/>
    <property type="molecule type" value="Genomic_DNA"/>
</dbReference>
<dbReference type="Gene3D" id="3.40.630.30">
    <property type="match status" value="1"/>
</dbReference>
<dbReference type="PANTHER" id="PTHR43420">
    <property type="entry name" value="ACETYLTRANSFERASE"/>
    <property type="match status" value="1"/>
</dbReference>
<dbReference type="Pfam" id="PF24553">
    <property type="entry name" value="Rv0428c_C"/>
    <property type="match status" value="1"/>
</dbReference>
<gene>
    <name evidence="4" type="ORF">UFOPK2928_00294</name>
    <name evidence="5" type="ORF">UFOPK3786_00208</name>
</gene>
<keyword evidence="2" id="KW-0012">Acyltransferase</keyword>
<feature type="domain" description="N-acetyltransferase" evidence="3">
    <location>
        <begin position="181"/>
        <end position="325"/>
    </location>
</feature>
<sequence>MTEAAQKSVPSLLGAIGKRVTIRLREPSGGFRDIVGILQSERKLINAKSETITFSPDEIAIWREIKPLPDLAGKGAPYSQRIIELEKLSDLTWPAERVIEYGKWRIRISDGFTMRANSTLPTGSAPHGEPPSDLAEAVKYVTDLYRENGLTPTFTIPLPLYEELDKYLEDNGWKIKVGANYLIRDIGSVDLTCHPEFTVEISDNPSNSWLDIRSDQALEKLMLRHPARYGAIKSGEEIIAVGRIATSGSWAIVARLFVDPAHRGKGLAKILMNHLMASASGDGATKIALQVDDENGAALALYQSMGFRTHHKYVTRTLDKELIVN</sequence>
<evidence type="ECO:0000256" key="2">
    <source>
        <dbReference type="ARBA" id="ARBA00023315"/>
    </source>
</evidence>